<evidence type="ECO:0000313" key="1">
    <source>
        <dbReference type="EMBL" id="AJQ94187.1"/>
    </source>
</evidence>
<proteinExistence type="predicted"/>
<dbReference type="HOGENOM" id="CLU_1650506_0_0_6"/>
<dbReference type="STRING" id="1445510.YC6258_02149"/>
<evidence type="ECO:0000313" key="2">
    <source>
        <dbReference type="Proteomes" id="UP000032266"/>
    </source>
</evidence>
<gene>
    <name evidence="1" type="ORF">YC6258_02149</name>
</gene>
<dbReference type="Proteomes" id="UP000032266">
    <property type="component" value="Chromosome"/>
</dbReference>
<dbReference type="AlphaFoldDB" id="A0A0C5VHP8"/>
<keyword evidence="2" id="KW-1185">Reference proteome</keyword>
<reference evidence="1 2" key="1">
    <citation type="submission" date="2014-01" db="EMBL/GenBank/DDBJ databases">
        <title>Full genme sequencing of cellulolytic bacterium Gynuella sunshinyii YC6258T gen. nov., sp. nov.</title>
        <authorList>
            <person name="Khan H."/>
            <person name="Chung E.J."/>
            <person name="Chung Y.R."/>
        </authorList>
    </citation>
    <scope>NUCLEOTIDE SEQUENCE [LARGE SCALE GENOMIC DNA]</scope>
    <source>
        <strain evidence="1 2">YC6258</strain>
    </source>
</reference>
<organism evidence="1 2">
    <name type="scientific">Gynuella sunshinyii YC6258</name>
    <dbReference type="NCBI Taxonomy" id="1445510"/>
    <lineage>
        <taxon>Bacteria</taxon>
        <taxon>Pseudomonadati</taxon>
        <taxon>Pseudomonadota</taxon>
        <taxon>Gammaproteobacteria</taxon>
        <taxon>Oceanospirillales</taxon>
        <taxon>Saccharospirillaceae</taxon>
        <taxon>Gynuella</taxon>
    </lineage>
</organism>
<dbReference type="EMBL" id="CP007142">
    <property type="protein sequence ID" value="AJQ94187.1"/>
    <property type="molecule type" value="Genomic_DNA"/>
</dbReference>
<protein>
    <submittedName>
        <fullName evidence="1">Uncharacterized protein</fullName>
    </submittedName>
</protein>
<dbReference type="KEGG" id="gsn:YC6258_02149"/>
<dbReference type="RefSeq" id="WP_044616771.1">
    <property type="nucleotide sequence ID" value="NZ_CP007142.1"/>
</dbReference>
<accession>A0A0C5VHP8</accession>
<sequence>MFLKLDEDNSSLQLVYQLSEELKNDPEQVAMAQALTQDESRPFGLKGTHGLFGSDEWWDNLRKGVLPVRHVSGVIERLFVSGQEKGMEANTFDLLLNDGGSHTESIFVDSEKYRQLFKVGSRVEILYALDELKMQPAPGGRINYSEIVVEMAVSK</sequence>
<dbReference type="OrthoDB" id="8757580at2"/>
<name>A0A0C5VHP8_9GAMM</name>